<keyword evidence="3 5" id="KW-0067">ATP-binding</keyword>
<accession>A0A6C2C886</accession>
<feature type="non-terminal residue" evidence="5">
    <location>
        <position position="1"/>
    </location>
</feature>
<evidence type="ECO:0000313" key="5">
    <source>
        <dbReference type="EMBL" id="TYC49786.1"/>
    </source>
</evidence>
<evidence type="ECO:0000256" key="1">
    <source>
        <dbReference type="ARBA" id="ARBA00006914"/>
    </source>
</evidence>
<keyword evidence="2" id="KW-0547">Nucleotide-binding</keyword>
<dbReference type="InterPro" id="IPR008092">
    <property type="entry name" value="Ribosomal_mS29_met"/>
</dbReference>
<dbReference type="GO" id="GO:0005524">
    <property type="term" value="F:ATP binding"/>
    <property type="evidence" value="ECO:0007669"/>
    <property type="project" value="UniProtKB-KW"/>
</dbReference>
<comment type="caution">
    <text evidence="5">The sequence shown here is derived from an EMBL/GenBank/DDBJ whole genome shotgun (WGS) entry which is preliminary data.</text>
</comment>
<gene>
    <name evidence="5" type="ORF">ETQ85_25590</name>
</gene>
<dbReference type="GO" id="GO:0016887">
    <property type="term" value="F:ATP hydrolysis activity"/>
    <property type="evidence" value="ECO:0007669"/>
    <property type="project" value="InterPro"/>
</dbReference>
<evidence type="ECO:0000259" key="4">
    <source>
        <dbReference type="SMART" id="SM00382"/>
    </source>
</evidence>
<dbReference type="SUPFAM" id="SSF52540">
    <property type="entry name" value="P-loop containing nucleoside triphosphate hydrolases"/>
    <property type="match status" value="1"/>
</dbReference>
<reference evidence="5 6" key="1">
    <citation type="submission" date="2019-01" db="EMBL/GenBank/DDBJ databases">
        <title>Zoogloea oleivorans genome sequencing and assembly.</title>
        <authorList>
            <person name="Tancsics A."/>
            <person name="Farkas M."/>
            <person name="Kriszt B."/>
            <person name="Maroti G."/>
            <person name="Horvath B."/>
        </authorList>
    </citation>
    <scope>NUCLEOTIDE SEQUENCE [LARGE SCALE GENOMIC DNA]</scope>
    <source>
        <strain evidence="5 6">Buc</strain>
    </source>
</reference>
<protein>
    <submittedName>
        <fullName evidence="5">ATP-binding protein</fullName>
    </submittedName>
</protein>
<dbReference type="SMART" id="SM00382">
    <property type="entry name" value="AAA"/>
    <property type="match status" value="1"/>
</dbReference>
<dbReference type="InterPro" id="IPR027417">
    <property type="entry name" value="P-loop_NTPase"/>
</dbReference>
<keyword evidence="6" id="KW-1185">Reference proteome</keyword>
<dbReference type="CDD" id="cd19481">
    <property type="entry name" value="RecA-like_protease"/>
    <property type="match status" value="1"/>
</dbReference>
<dbReference type="Proteomes" id="UP000389128">
    <property type="component" value="Unassembled WGS sequence"/>
</dbReference>
<sequence>NERVALWQLAAGDAALARQLGEDYRHASGRIHELARAGRFQGVLEGSPGMSLDRIARAARNGAAAELGTLAELLPETIDASALVLPAALHAELEALALRCTGRDRLAPQLGPATRARYRPGVRALLYGPSGTGKTLAVGWLATRLGLPLYRVDLASVTSKYIGETEKNLAQLFARAEHAEVVLMFDEADALFGKRTEVKDANDRYANAQTNYLLQRIESFEGITILTSNSRARFDSAFTRRLDAIIEFPLPAPDERRALWLAHLGDGHALPLADINRLAAACDLAGGHIRNAVLVAAVSARTESRPINYADIVAGVVAECRKLGKQPPHGLLREPP</sequence>
<dbReference type="PANTHER" id="PTHR23073">
    <property type="entry name" value="26S PROTEASOME REGULATORY SUBUNIT"/>
    <property type="match status" value="1"/>
</dbReference>
<comment type="similarity">
    <text evidence="1">Belongs to the AAA ATPase family.</text>
</comment>
<evidence type="ECO:0000256" key="3">
    <source>
        <dbReference type="ARBA" id="ARBA00022840"/>
    </source>
</evidence>
<proteinExistence type="inferred from homology"/>
<dbReference type="RefSeq" id="WP_148581807.1">
    <property type="nucleotide sequence ID" value="NZ_SDKK01000068.1"/>
</dbReference>
<dbReference type="Gene3D" id="3.40.50.300">
    <property type="entry name" value="P-loop containing nucleotide triphosphate hydrolases"/>
    <property type="match status" value="1"/>
</dbReference>
<organism evidence="5 6">
    <name type="scientific">Zoogloea oleivorans</name>
    <dbReference type="NCBI Taxonomy" id="1552750"/>
    <lineage>
        <taxon>Bacteria</taxon>
        <taxon>Pseudomonadati</taxon>
        <taxon>Pseudomonadota</taxon>
        <taxon>Betaproteobacteria</taxon>
        <taxon>Rhodocyclales</taxon>
        <taxon>Zoogloeaceae</taxon>
        <taxon>Zoogloea</taxon>
    </lineage>
</organism>
<dbReference type="OrthoDB" id="9802352at2"/>
<dbReference type="InterPro" id="IPR003593">
    <property type="entry name" value="AAA+_ATPase"/>
</dbReference>
<dbReference type="AlphaFoldDB" id="A0A6C2C886"/>
<dbReference type="EMBL" id="SDKK01000068">
    <property type="protein sequence ID" value="TYC49786.1"/>
    <property type="molecule type" value="Genomic_DNA"/>
</dbReference>
<dbReference type="PRINTS" id="PR01716">
    <property type="entry name" value="DEATHASSOCP3"/>
</dbReference>
<feature type="domain" description="AAA+ ATPase" evidence="4">
    <location>
        <begin position="120"/>
        <end position="252"/>
    </location>
</feature>
<dbReference type="GO" id="GO:0015935">
    <property type="term" value="C:small ribosomal subunit"/>
    <property type="evidence" value="ECO:0007669"/>
    <property type="project" value="InterPro"/>
</dbReference>
<dbReference type="Pfam" id="PF00004">
    <property type="entry name" value="AAA"/>
    <property type="match status" value="1"/>
</dbReference>
<name>A0A6C2C886_9RHOO</name>
<evidence type="ECO:0000256" key="2">
    <source>
        <dbReference type="ARBA" id="ARBA00022741"/>
    </source>
</evidence>
<evidence type="ECO:0000313" key="6">
    <source>
        <dbReference type="Proteomes" id="UP000389128"/>
    </source>
</evidence>
<dbReference type="InterPro" id="IPR003959">
    <property type="entry name" value="ATPase_AAA_core"/>
</dbReference>
<dbReference type="InterPro" id="IPR050221">
    <property type="entry name" value="26S_Proteasome_ATPase"/>
</dbReference>